<keyword evidence="4" id="KW-1185">Reference proteome</keyword>
<evidence type="ECO:0000256" key="1">
    <source>
        <dbReference type="ARBA" id="ARBA00006484"/>
    </source>
</evidence>
<dbReference type="AlphaFoldDB" id="A0A315VIS9"/>
<proteinExistence type="inferred from homology"/>
<dbReference type="Gene3D" id="3.40.50.720">
    <property type="entry name" value="NAD(P)-binding Rossmann-like Domain"/>
    <property type="match status" value="1"/>
</dbReference>
<accession>A0A315VIS9</accession>
<dbReference type="GO" id="GO:0016491">
    <property type="term" value="F:oxidoreductase activity"/>
    <property type="evidence" value="ECO:0007669"/>
    <property type="project" value="UniProtKB-KW"/>
</dbReference>
<dbReference type="InterPro" id="IPR036291">
    <property type="entry name" value="NAD(P)-bd_dom_sf"/>
</dbReference>
<name>A0A315VIS9_GAMAF</name>
<dbReference type="STRING" id="33528.ENSGAFP00000024014"/>
<evidence type="ECO:0000256" key="2">
    <source>
        <dbReference type="ARBA" id="ARBA00023002"/>
    </source>
</evidence>
<protein>
    <submittedName>
        <fullName evidence="3">Uncharacterized protein</fullName>
    </submittedName>
</protein>
<dbReference type="PANTHER" id="PTHR43157">
    <property type="entry name" value="PHOSPHATIDYLINOSITOL-GLYCAN BIOSYNTHESIS CLASS F PROTEIN-RELATED"/>
    <property type="match status" value="1"/>
</dbReference>
<comment type="similarity">
    <text evidence="1">Belongs to the short-chain dehydrogenases/reductases (SDR) family.</text>
</comment>
<dbReference type="Proteomes" id="UP000250572">
    <property type="component" value="Unassembled WGS sequence"/>
</dbReference>
<comment type="caution">
    <text evidence="3">The sequence shown here is derived from an EMBL/GenBank/DDBJ whole genome shotgun (WGS) entry which is preliminary data.</text>
</comment>
<gene>
    <name evidence="3" type="ORF">CCH79_00019511</name>
</gene>
<evidence type="ECO:0000313" key="3">
    <source>
        <dbReference type="EMBL" id="PWA23368.1"/>
    </source>
</evidence>
<organism evidence="3 4">
    <name type="scientific">Gambusia affinis</name>
    <name type="common">Western mosquitofish</name>
    <name type="synonym">Heterandria affinis</name>
    <dbReference type="NCBI Taxonomy" id="33528"/>
    <lineage>
        <taxon>Eukaryota</taxon>
        <taxon>Metazoa</taxon>
        <taxon>Chordata</taxon>
        <taxon>Craniata</taxon>
        <taxon>Vertebrata</taxon>
        <taxon>Euteleostomi</taxon>
        <taxon>Actinopterygii</taxon>
        <taxon>Neopterygii</taxon>
        <taxon>Teleostei</taxon>
        <taxon>Neoteleostei</taxon>
        <taxon>Acanthomorphata</taxon>
        <taxon>Ovalentaria</taxon>
        <taxon>Atherinomorphae</taxon>
        <taxon>Cyprinodontiformes</taxon>
        <taxon>Poeciliidae</taxon>
        <taxon>Poeciliinae</taxon>
        <taxon>Gambusia</taxon>
    </lineage>
</organism>
<dbReference type="SUPFAM" id="SSF51735">
    <property type="entry name" value="NAD(P)-binding Rossmann-fold domains"/>
    <property type="match status" value="1"/>
</dbReference>
<keyword evidence="2" id="KW-0560">Oxidoreductase</keyword>
<reference evidence="3 4" key="1">
    <citation type="journal article" date="2018" name="G3 (Bethesda)">
        <title>A High-Quality Reference Genome for the Invasive Mosquitofish Gambusia affinis Using a Chicago Library.</title>
        <authorList>
            <person name="Hoffberg S.L."/>
            <person name="Troendle N.J."/>
            <person name="Glenn T.C."/>
            <person name="Mahmud O."/>
            <person name="Louha S."/>
            <person name="Chalopin D."/>
            <person name="Bennetzen J.L."/>
            <person name="Mauricio R."/>
        </authorList>
    </citation>
    <scope>NUCLEOTIDE SEQUENCE [LARGE SCALE GENOMIC DNA]</scope>
    <source>
        <strain evidence="3">NE01/NJP1002.9</strain>
        <tissue evidence="3">Muscle</tissue>
    </source>
</reference>
<dbReference type="PANTHER" id="PTHR43157:SF51">
    <property type="entry name" value="DEHYDROGENASE_REDUCTASE (SDR FAMILY) MEMBER 13-LIKE 1"/>
    <property type="match status" value="1"/>
</dbReference>
<sequence>MGRATLYATGARPTNESGSGQVVFMQLDLASLKSVRSFAENFLKTEPRLDILINNAGAIQTELGRNTDGTIHMIFSNLGKLFFKTPLQGSQTTLHCALQEGIEHLSGHYFSNCTASNVFAKARDDAASKKLWDIKPQQNSTGVSFIKPQANITLIFEGDNKSFYFFPPLRFSSLRRRHCPPLSHAFGVFDLDAFALVALKYSTLCRQRYQVVDSQCFNSASGPPDLMYASRFVSCGIITAAARVATCAKGKRLITLLSPSPVYTTQTCVERPPLSHLKGPM</sequence>
<dbReference type="EMBL" id="NHOQ01001581">
    <property type="protein sequence ID" value="PWA23368.1"/>
    <property type="molecule type" value="Genomic_DNA"/>
</dbReference>
<evidence type="ECO:0000313" key="4">
    <source>
        <dbReference type="Proteomes" id="UP000250572"/>
    </source>
</evidence>